<accession>A0AAD7MVN7</accession>
<evidence type="ECO:0000313" key="1">
    <source>
        <dbReference type="EMBL" id="KAJ7734250.1"/>
    </source>
</evidence>
<dbReference type="Proteomes" id="UP001215598">
    <property type="component" value="Unassembled WGS sequence"/>
</dbReference>
<gene>
    <name evidence="1" type="ORF">B0H16DRAFT_1467641</name>
</gene>
<proteinExistence type="predicted"/>
<comment type="caution">
    <text evidence="1">The sequence shown here is derived from an EMBL/GenBank/DDBJ whole genome shotgun (WGS) entry which is preliminary data.</text>
</comment>
<reference evidence="1" key="1">
    <citation type="submission" date="2023-03" db="EMBL/GenBank/DDBJ databases">
        <title>Massive genome expansion in bonnet fungi (Mycena s.s.) driven by repeated elements and novel gene families across ecological guilds.</title>
        <authorList>
            <consortium name="Lawrence Berkeley National Laboratory"/>
            <person name="Harder C.B."/>
            <person name="Miyauchi S."/>
            <person name="Viragh M."/>
            <person name="Kuo A."/>
            <person name="Thoen E."/>
            <person name="Andreopoulos B."/>
            <person name="Lu D."/>
            <person name="Skrede I."/>
            <person name="Drula E."/>
            <person name="Henrissat B."/>
            <person name="Morin E."/>
            <person name="Kohler A."/>
            <person name="Barry K."/>
            <person name="LaButti K."/>
            <person name="Morin E."/>
            <person name="Salamov A."/>
            <person name="Lipzen A."/>
            <person name="Mereny Z."/>
            <person name="Hegedus B."/>
            <person name="Baldrian P."/>
            <person name="Stursova M."/>
            <person name="Weitz H."/>
            <person name="Taylor A."/>
            <person name="Grigoriev I.V."/>
            <person name="Nagy L.G."/>
            <person name="Martin F."/>
            <person name="Kauserud H."/>
        </authorList>
    </citation>
    <scope>NUCLEOTIDE SEQUENCE</scope>
    <source>
        <strain evidence="1">CBHHK182m</strain>
    </source>
</reference>
<protein>
    <submittedName>
        <fullName evidence="1">Uncharacterized protein</fullName>
    </submittedName>
</protein>
<evidence type="ECO:0000313" key="2">
    <source>
        <dbReference type="Proteomes" id="UP001215598"/>
    </source>
</evidence>
<organism evidence="1 2">
    <name type="scientific">Mycena metata</name>
    <dbReference type="NCBI Taxonomy" id="1033252"/>
    <lineage>
        <taxon>Eukaryota</taxon>
        <taxon>Fungi</taxon>
        <taxon>Dikarya</taxon>
        <taxon>Basidiomycota</taxon>
        <taxon>Agaricomycotina</taxon>
        <taxon>Agaricomycetes</taxon>
        <taxon>Agaricomycetidae</taxon>
        <taxon>Agaricales</taxon>
        <taxon>Marasmiineae</taxon>
        <taxon>Mycenaceae</taxon>
        <taxon>Mycena</taxon>
    </lineage>
</organism>
<dbReference type="AlphaFoldDB" id="A0AAD7MVN7"/>
<dbReference type="EMBL" id="JARKIB010000133">
    <property type="protein sequence ID" value="KAJ7734250.1"/>
    <property type="molecule type" value="Genomic_DNA"/>
</dbReference>
<name>A0AAD7MVN7_9AGAR</name>
<keyword evidence="2" id="KW-1185">Reference proteome</keyword>
<sequence>MCRVSRAQNVELYVWPLERLGLGGQVLEVCSSQVSMEKAGGGQGTHHHPRFWGRRTAECLLGHRIGSRRVLAEEDPLDAMWRCRPAVLKVALKRTFPASAWVHGGRTTLSELQREPSPGTILFSYCILSLCEARLRGSDRERRVPFAQLLNAQLEENLTGTTVLVHNGFPPNRLGIWGCKNRKNRTGREASERVDEGPCKRSSLRYRNLLVTKQRKNHYLKEARESRWKWWGQHLRFL</sequence>